<protein>
    <submittedName>
        <fullName evidence="2">NAD(P)H-dependent oxidoreductase</fullName>
    </submittedName>
</protein>
<dbReference type="PANTHER" id="PTHR30543:SF21">
    <property type="entry name" value="NAD(P)H-DEPENDENT FMN REDUCTASE LOT6"/>
    <property type="match status" value="1"/>
</dbReference>
<evidence type="ECO:0000259" key="1">
    <source>
        <dbReference type="Pfam" id="PF03358"/>
    </source>
</evidence>
<dbReference type="RefSeq" id="WP_301573252.1">
    <property type="nucleotide sequence ID" value="NZ_JAPWIE010000006.1"/>
</dbReference>
<dbReference type="PANTHER" id="PTHR30543">
    <property type="entry name" value="CHROMATE REDUCTASE"/>
    <property type="match status" value="1"/>
</dbReference>
<organism evidence="2 3">
    <name type="scientific">Gordonia rubripertincta</name>
    <name type="common">Rhodococcus corallinus</name>
    <dbReference type="NCBI Taxonomy" id="36822"/>
    <lineage>
        <taxon>Bacteria</taxon>
        <taxon>Bacillati</taxon>
        <taxon>Actinomycetota</taxon>
        <taxon>Actinomycetes</taxon>
        <taxon>Mycobacteriales</taxon>
        <taxon>Gordoniaceae</taxon>
        <taxon>Gordonia</taxon>
    </lineage>
</organism>
<reference evidence="2" key="1">
    <citation type="submission" date="2022-12" db="EMBL/GenBank/DDBJ databases">
        <authorList>
            <person name="Krivoruchko A.V."/>
            <person name="Elkin A."/>
        </authorList>
    </citation>
    <scope>NUCLEOTIDE SEQUENCE</scope>
    <source>
        <strain evidence="2">IEGM 1388</strain>
    </source>
</reference>
<keyword evidence="3" id="KW-1185">Reference proteome</keyword>
<name>A0ABT4MZY1_GORRU</name>
<gene>
    <name evidence="2" type="ORF">O4213_21465</name>
</gene>
<feature type="domain" description="NADPH-dependent FMN reductase-like" evidence="1">
    <location>
        <begin position="9"/>
        <end position="130"/>
    </location>
</feature>
<proteinExistence type="predicted"/>
<dbReference type="InterPro" id="IPR050712">
    <property type="entry name" value="NAD(P)H-dep_reductase"/>
</dbReference>
<dbReference type="InterPro" id="IPR029039">
    <property type="entry name" value="Flavoprotein-like_sf"/>
</dbReference>
<dbReference type="Gene3D" id="3.40.50.360">
    <property type="match status" value="1"/>
</dbReference>
<dbReference type="Proteomes" id="UP001067235">
    <property type="component" value="Unassembled WGS sequence"/>
</dbReference>
<accession>A0ABT4MZY1</accession>
<evidence type="ECO:0000313" key="2">
    <source>
        <dbReference type="EMBL" id="MCZ4552573.1"/>
    </source>
</evidence>
<comment type="caution">
    <text evidence="2">The sequence shown here is derived from an EMBL/GenBank/DDBJ whole genome shotgun (WGS) entry which is preliminary data.</text>
</comment>
<dbReference type="InterPro" id="IPR005025">
    <property type="entry name" value="FMN_Rdtase-like_dom"/>
</dbReference>
<evidence type="ECO:0000313" key="3">
    <source>
        <dbReference type="Proteomes" id="UP001067235"/>
    </source>
</evidence>
<dbReference type="Pfam" id="PF03358">
    <property type="entry name" value="FMN_red"/>
    <property type="match status" value="1"/>
</dbReference>
<dbReference type="SUPFAM" id="SSF52218">
    <property type="entry name" value="Flavoproteins"/>
    <property type="match status" value="1"/>
</dbReference>
<sequence length="178" mass="19704">MTPSTHLTFVLIIASVRAGRIGPIVARWFLDQLPPQRPEFDVVDLAEPNGTATTRLLDHADGFVVVTPEYNHSYPGELKVLIDSHRREWKHKPVTFVSYGGMSGGLRAVEHLRTVFAELYVVGTRNGVAIHMPWDHLEDGTLTLDDAAAASARQAMDELIWWAELLKPERSAGARGVA</sequence>
<dbReference type="EMBL" id="JAPWIE010000006">
    <property type="protein sequence ID" value="MCZ4552573.1"/>
    <property type="molecule type" value="Genomic_DNA"/>
</dbReference>